<dbReference type="Gene3D" id="1.20.5.170">
    <property type="match status" value="1"/>
</dbReference>
<protein>
    <recommendedName>
        <fullName evidence="4">BZIP domain-containing protein</fullName>
    </recommendedName>
</protein>
<proteinExistence type="predicted"/>
<feature type="region of interest" description="Disordered" evidence="1">
    <location>
        <begin position="158"/>
        <end position="180"/>
    </location>
</feature>
<dbReference type="AlphaFoldDB" id="A0A3N7HHZ7"/>
<sequence length="223" mass="25147">MCCRGKQTRDDKYERYQARNSMAAPSELVGGNQNDQAAQPSASNQNNQLVQLSADKNKKRKKREADKKFRDGKKQKTEDMLKQNEKLKADNAELEKKLAYTNGKLEQLKEDMEQTRETSRIQKQMVDTQYNIINMLRQHLQLPFEMNEFDTGATGPRIHHPPEGPAIEESSGLPQSSPLQGLAHLPFGMTQESILGTQEAWLPVHHPPAFQPGTTMGSGRPGH</sequence>
<evidence type="ECO:0000256" key="1">
    <source>
        <dbReference type="SAM" id="MobiDB-lite"/>
    </source>
</evidence>
<gene>
    <name evidence="2" type="ORF">POPTR_014G049100</name>
</gene>
<name>A0A3N7HHZ7_POPTR</name>
<feature type="compositionally biased region" description="Basic and acidic residues" evidence="1">
    <location>
        <begin position="63"/>
        <end position="85"/>
    </location>
</feature>
<evidence type="ECO:0000313" key="3">
    <source>
        <dbReference type="Proteomes" id="UP000006729"/>
    </source>
</evidence>
<reference evidence="2 3" key="1">
    <citation type="journal article" date="2006" name="Science">
        <title>The genome of black cottonwood, Populus trichocarpa (Torr. &amp; Gray).</title>
        <authorList>
            <person name="Tuskan G.A."/>
            <person name="Difazio S."/>
            <person name="Jansson S."/>
            <person name="Bohlmann J."/>
            <person name="Grigoriev I."/>
            <person name="Hellsten U."/>
            <person name="Putnam N."/>
            <person name="Ralph S."/>
            <person name="Rombauts S."/>
            <person name="Salamov A."/>
            <person name="Schein J."/>
            <person name="Sterck L."/>
            <person name="Aerts A."/>
            <person name="Bhalerao R.R."/>
            <person name="Bhalerao R.P."/>
            <person name="Blaudez D."/>
            <person name="Boerjan W."/>
            <person name="Brun A."/>
            <person name="Brunner A."/>
            <person name="Busov V."/>
            <person name="Campbell M."/>
            <person name="Carlson J."/>
            <person name="Chalot M."/>
            <person name="Chapman J."/>
            <person name="Chen G.L."/>
            <person name="Cooper D."/>
            <person name="Coutinho P.M."/>
            <person name="Couturier J."/>
            <person name="Covert S."/>
            <person name="Cronk Q."/>
            <person name="Cunningham R."/>
            <person name="Davis J."/>
            <person name="Degroeve S."/>
            <person name="Dejardin A."/>
            <person name="Depamphilis C."/>
            <person name="Detter J."/>
            <person name="Dirks B."/>
            <person name="Dubchak I."/>
            <person name="Duplessis S."/>
            <person name="Ehlting J."/>
            <person name="Ellis B."/>
            <person name="Gendler K."/>
            <person name="Goodstein D."/>
            <person name="Gribskov M."/>
            <person name="Grimwood J."/>
            <person name="Groover A."/>
            <person name="Gunter L."/>
            <person name="Hamberger B."/>
            <person name="Heinze B."/>
            <person name="Helariutta Y."/>
            <person name="Henrissat B."/>
            <person name="Holligan D."/>
            <person name="Holt R."/>
            <person name="Huang W."/>
            <person name="Islam-Faridi N."/>
            <person name="Jones S."/>
            <person name="Jones-Rhoades M."/>
            <person name="Jorgensen R."/>
            <person name="Joshi C."/>
            <person name="Kangasjarvi J."/>
            <person name="Karlsson J."/>
            <person name="Kelleher C."/>
            <person name="Kirkpatrick R."/>
            <person name="Kirst M."/>
            <person name="Kohler A."/>
            <person name="Kalluri U."/>
            <person name="Larimer F."/>
            <person name="Leebens-Mack J."/>
            <person name="Leple J.C."/>
            <person name="Locascio P."/>
            <person name="Lou Y."/>
            <person name="Lucas S."/>
            <person name="Martin F."/>
            <person name="Montanini B."/>
            <person name="Napoli C."/>
            <person name="Nelson D.R."/>
            <person name="Nelson C."/>
            <person name="Nieminen K."/>
            <person name="Nilsson O."/>
            <person name="Pereda V."/>
            <person name="Peter G."/>
            <person name="Philippe R."/>
            <person name="Pilate G."/>
            <person name="Poliakov A."/>
            <person name="Razumovskaya J."/>
            <person name="Richardson P."/>
            <person name="Rinaldi C."/>
            <person name="Ritland K."/>
            <person name="Rouze P."/>
            <person name="Ryaboy D."/>
            <person name="Schmutz J."/>
            <person name="Schrader J."/>
            <person name="Segerman B."/>
            <person name="Shin H."/>
            <person name="Siddiqui A."/>
            <person name="Sterky F."/>
            <person name="Terry A."/>
            <person name="Tsai C.J."/>
            <person name="Uberbacher E."/>
            <person name="Unneberg P."/>
            <person name="Vahala J."/>
            <person name="Wall K."/>
            <person name="Wessler S."/>
            <person name="Yang G."/>
            <person name="Yin T."/>
            <person name="Douglas C."/>
            <person name="Marra M."/>
            <person name="Sandberg G."/>
            <person name="Van de Peer Y."/>
            <person name="Rokhsar D."/>
        </authorList>
    </citation>
    <scope>NUCLEOTIDE SEQUENCE [LARGE SCALE GENOMIC DNA]</scope>
    <source>
        <strain evidence="3">cv. Nisqually</strain>
    </source>
</reference>
<keyword evidence="3" id="KW-1185">Reference proteome</keyword>
<feature type="compositionally biased region" description="Polar residues" evidence="1">
    <location>
        <begin position="31"/>
        <end position="51"/>
    </location>
</feature>
<dbReference type="EMBL" id="CM009303">
    <property type="protein sequence ID" value="RQO99738.1"/>
    <property type="molecule type" value="Genomic_DNA"/>
</dbReference>
<dbReference type="Proteomes" id="UP000006729">
    <property type="component" value="Chromosome 14"/>
</dbReference>
<evidence type="ECO:0008006" key="4">
    <source>
        <dbReference type="Google" id="ProtNLM"/>
    </source>
</evidence>
<feature type="compositionally biased region" description="Basic and acidic residues" evidence="1">
    <location>
        <begin position="7"/>
        <end position="17"/>
    </location>
</feature>
<feature type="region of interest" description="Disordered" evidence="1">
    <location>
        <begin position="1"/>
        <end position="85"/>
    </location>
</feature>
<accession>A0A3N7HHZ7</accession>
<organism evidence="2 3">
    <name type="scientific">Populus trichocarpa</name>
    <name type="common">Western balsam poplar</name>
    <name type="synonym">Populus balsamifera subsp. trichocarpa</name>
    <dbReference type="NCBI Taxonomy" id="3694"/>
    <lineage>
        <taxon>Eukaryota</taxon>
        <taxon>Viridiplantae</taxon>
        <taxon>Streptophyta</taxon>
        <taxon>Embryophyta</taxon>
        <taxon>Tracheophyta</taxon>
        <taxon>Spermatophyta</taxon>
        <taxon>Magnoliopsida</taxon>
        <taxon>eudicotyledons</taxon>
        <taxon>Gunneridae</taxon>
        <taxon>Pentapetalae</taxon>
        <taxon>rosids</taxon>
        <taxon>fabids</taxon>
        <taxon>Malpighiales</taxon>
        <taxon>Salicaceae</taxon>
        <taxon>Saliceae</taxon>
        <taxon>Populus</taxon>
    </lineage>
</organism>
<evidence type="ECO:0000313" key="2">
    <source>
        <dbReference type="EMBL" id="RQO99738.1"/>
    </source>
</evidence>
<dbReference type="InParanoid" id="A0A3N7HHZ7"/>